<name>A0A3S5C8R5_9PLAT</name>
<dbReference type="EMBL" id="CAAALY010276192">
    <property type="protein sequence ID" value="VEL42729.1"/>
    <property type="molecule type" value="Genomic_DNA"/>
</dbReference>
<organism evidence="1 2">
    <name type="scientific">Protopolystoma xenopodis</name>
    <dbReference type="NCBI Taxonomy" id="117903"/>
    <lineage>
        <taxon>Eukaryota</taxon>
        <taxon>Metazoa</taxon>
        <taxon>Spiralia</taxon>
        <taxon>Lophotrochozoa</taxon>
        <taxon>Platyhelminthes</taxon>
        <taxon>Monogenea</taxon>
        <taxon>Polyopisthocotylea</taxon>
        <taxon>Polystomatidea</taxon>
        <taxon>Polystomatidae</taxon>
        <taxon>Protopolystoma</taxon>
    </lineage>
</organism>
<sequence>MCIETPAGVPDWTSSTDGQRVVATADFLVELNGRGPLPPLNPFISKSRPSAETTAVRPKPTAILPAFPVLPVTEPAVGMPCIESTELERSPLFETEERAVIGVDGASAGDIWAD</sequence>
<dbReference type="AlphaFoldDB" id="A0A3S5C8R5"/>
<dbReference type="Proteomes" id="UP000784294">
    <property type="component" value="Unassembled WGS sequence"/>
</dbReference>
<comment type="caution">
    <text evidence="1">The sequence shown here is derived from an EMBL/GenBank/DDBJ whole genome shotgun (WGS) entry which is preliminary data.</text>
</comment>
<protein>
    <submittedName>
        <fullName evidence="1">Uncharacterized protein</fullName>
    </submittedName>
</protein>
<keyword evidence="2" id="KW-1185">Reference proteome</keyword>
<proteinExistence type="predicted"/>
<reference evidence="1" key="1">
    <citation type="submission" date="2018-11" db="EMBL/GenBank/DDBJ databases">
        <authorList>
            <consortium name="Pathogen Informatics"/>
        </authorList>
    </citation>
    <scope>NUCLEOTIDE SEQUENCE</scope>
</reference>
<evidence type="ECO:0000313" key="2">
    <source>
        <dbReference type="Proteomes" id="UP000784294"/>
    </source>
</evidence>
<gene>
    <name evidence="1" type="ORF">PXEA_LOCUS36169</name>
</gene>
<accession>A0A3S5C8R5</accession>
<evidence type="ECO:0000313" key="1">
    <source>
        <dbReference type="EMBL" id="VEL42729.1"/>
    </source>
</evidence>